<sequence length="126" mass="12687">MANSSLTGTPRTSPRPSDNDTALLGPSDNSDSGSDTLGQRADLAQPDDSASGPALEPLTGGTDAAGTGERADAEGDLPHDGADILPDRIIGPGGHDLSAAEVQSLSGSFQTDDDGEDDIDPEDDID</sequence>
<dbReference type="Proteomes" id="UP000319212">
    <property type="component" value="Unassembled WGS sequence"/>
</dbReference>
<dbReference type="OrthoDB" id="8821267at2"/>
<proteinExistence type="predicted"/>
<gene>
    <name evidence="2" type="ORF">EAH82_02900</name>
</gene>
<dbReference type="EMBL" id="RCZI01000001">
    <property type="protein sequence ID" value="TPG30452.1"/>
    <property type="molecule type" value="Genomic_DNA"/>
</dbReference>
<dbReference type="AlphaFoldDB" id="A0A502E157"/>
<feature type="compositionally biased region" description="Basic and acidic residues" evidence="1">
    <location>
        <begin position="69"/>
        <end position="86"/>
    </location>
</feature>
<feature type="compositionally biased region" description="Polar residues" evidence="1">
    <location>
        <begin position="27"/>
        <end position="37"/>
    </location>
</feature>
<evidence type="ECO:0000256" key="1">
    <source>
        <dbReference type="SAM" id="MobiDB-lite"/>
    </source>
</evidence>
<feature type="compositionally biased region" description="Polar residues" evidence="1">
    <location>
        <begin position="101"/>
        <end position="110"/>
    </location>
</feature>
<evidence type="ECO:0000313" key="3">
    <source>
        <dbReference type="Proteomes" id="UP000319212"/>
    </source>
</evidence>
<comment type="caution">
    <text evidence="2">The sequence shown here is derived from an EMBL/GenBank/DDBJ whole genome shotgun (WGS) entry which is preliminary data.</text>
</comment>
<feature type="compositionally biased region" description="Acidic residues" evidence="1">
    <location>
        <begin position="111"/>
        <end position="126"/>
    </location>
</feature>
<evidence type="ECO:0000313" key="2">
    <source>
        <dbReference type="EMBL" id="TPG30452.1"/>
    </source>
</evidence>
<protein>
    <recommendedName>
        <fullName evidence="4">Chemotaxis protein</fullName>
    </recommendedName>
</protein>
<organism evidence="2 3">
    <name type="scientific">Variovorax guangxiensis</name>
    <dbReference type="NCBI Taxonomy" id="1775474"/>
    <lineage>
        <taxon>Bacteria</taxon>
        <taxon>Pseudomonadati</taxon>
        <taxon>Pseudomonadota</taxon>
        <taxon>Betaproteobacteria</taxon>
        <taxon>Burkholderiales</taxon>
        <taxon>Comamonadaceae</taxon>
        <taxon>Variovorax</taxon>
    </lineage>
</organism>
<evidence type="ECO:0008006" key="4">
    <source>
        <dbReference type="Google" id="ProtNLM"/>
    </source>
</evidence>
<name>A0A502E157_9BURK</name>
<dbReference type="RefSeq" id="WP_140838404.1">
    <property type="nucleotide sequence ID" value="NZ_RCZI01000001.1"/>
</dbReference>
<feature type="region of interest" description="Disordered" evidence="1">
    <location>
        <begin position="1"/>
        <end position="126"/>
    </location>
</feature>
<accession>A0A502E157</accession>
<reference evidence="2 3" key="1">
    <citation type="journal article" date="2019" name="Environ. Microbiol.">
        <title>Species interactions and distinct microbial communities in high Arctic permafrost affected cryosols are associated with the CH4 and CO2 gas fluxes.</title>
        <authorList>
            <person name="Altshuler I."/>
            <person name="Hamel J."/>
            <person name="Turney S."/>
            <person name="Magnuson E."/>
            <person name="Levesque R."/>
            <person name="Greer C."/>
            <person name="Whyte L.G."/>
        </authorList>
    </citation>
    <scope>NUCLEOTIDE SEQUENCE [LARGE SCALE GENOMIC DNA]</scope>
    <source>
        <strain evidence="2 3">S06.C</strain>
    </source>
</reference>
<feature type="compositionally biased region" description="Polar residues" evidence="1">
    <location>
        <begin position="1"/>
        <end position="20"/>
    </location>
</feature>